<reference evidence="1 2" key="1">
    <citation type="submission" date="2024-01" db="EMBL/GenBank/DDBJ databases">
        <title>A draft genome for the cacao thread blight pathogen Marasmiellus scandens.</title>
        <authorList>
            <person name="Baruah I.K."/>
            <person name="Leung J."/>
            <person name="Bukari Y."/>
            <person name="Amoako-Attah I."/>
            <person name="Meinhardt L.W."/>
            <person name="Bailey B.A."/>
            <person name="Cohen S.P."/>
        </authorList>
    </citation>
    <scope>NUCLEOTIDE SEQUENCE [LARGE SCALE GENOMIC DNA]</scope>
    <source>
        <strain evidence="1 2">GH-19</strain>
    </source>
</reference>
<protein>
    <submittedName>
        <fullName evidence="1">Uncharacterized protein</fullName>
    </submittedName>
</protein>
<sequence>MAGDMSAQYLNSVKAMFYARSGVRGGYLRWNKLPSGAEPLPDTFENLGWYSIQAQRTYDESAPLPIFSGLELEKRRPALFTRLQNVFDNLTNCKKSILELVRAREKLRLDYRIQERQYLMDRILAEDDRRQMLKDEFTEVDTAVQAMLFLTSVALMYSC</sequence>
<dbReference type="Proteomes" id="UP001498398">
    <property type="component" value="Unassembled WGS sequence"/>
</dbReference>
<gene>
    <name evidence="1" type="ORF">VKT23_019736</name>
</gene>
<comment type="caution">
    <text evidence="1">The sequence shown here is derived from an EMBL/GenBank/DDBJ whole genome shotgun (WGS) entry which is preliminary data.</text>
</comment>
<proteinExistence type="predicted"/>
<dbReference type="EMBL" id="JBANRG010000109">
    <property type="protein sequence ID" value="KAK7435291.1"/>
    <property type="molecule type" value="Genomic_DNA"/>
</dbReference>
<evidence type="ECO:0000313" key="2">
    <source>
        <dbReference type="Proteomes" id="UP001498398"/>
    </source>
</evidence>
<keyword evidence="2" id="KW-1185">Reference proteome</keyword>
<organism evidence="1 2">
    <name type="scientific">Marasmiellus scandens</name>
    <dbReference type="NCBI Taxonomy" id="2682957"/>
    <lineage>
        <taxon>Eukaryota</taxon>
        <taxon>Fungi</taxon>
        <taxon>Dikarya</taxon>
        <taxon>Basidiomycota</taxon>
        <taxon>Agaricomycotina</taxon>
        <taxon>Agaricomycetes</taxon>
        <taxon>Agaricomycetidae</taxon>
        <taxon>Agaricales</taxon>
        <taxon>Marasmiineae</taxon>
        <taxon>Omphalotaceae</taxon>
        <taxon>Marasmiellus</taxon>
    </lineage>
</organism>
<evidence type="ECO:0000313" key="1">
    <source>
        <dbReference type="EMBL" id="KAK7435291.1"/>
    </source>
</evidence>
<accession>A0ABR1IQ02</accession>
<name>A0ABR1IQ02_9AGAR</name>